<dbReference type="CDD" id="cd08262">
    <property type="entry name" value="Zn_ADH8"/>
    <property type="match status" value="1"/>
</dbReference>
<reference evidence="5" key="3">
    <citation type="submission" date="2023-07" db="EMBL/GenBank/DDBJ databases">
        <title>Description of Mycobacterium gordonae subsp. intergordonae subsp.nov. and Mycobacterium gordonae subsp. gordonae subsp. nov.</title>
        <authorList>
            <person name="Huang H."/>
        </authorList>
    </citation>
    <scope>NUCLEOTIDE SEQUENCE [LARGE SCALE GENOMIC DNA]</scope>
    <source>
        <strain evidence="5">24</strain>
    </source>
</reference>
<keyword evidence="5" id="KW-1185">Reference proteome</keyword>
<dbReference type="InterPro" id="IPR013149">
    <property type="entry name" value="ADH-like_C"/>
</dbReference>
<dbReference type="Proteomes" id="UP000510682">
    <property type="component" value="Chromosome"/>
</dbReference>
<dbReference type="AlphaFoldDB" id="A0A7D6I0T6"/>
<dbReference type="PANTHER" id="PTHR43189">
    <property type="entry name" value="ZINC-TYPE ALCOHOL DEHYDROGENASE-LIKE PROTEIN C1198.01-RELATED"/>
    <property type="match status" value="1"/>
</dbReference>
<dbReference type="InterPro" id="IPR011032">
    <property type="entry name" value="GroES-like_sf"/>
</dbReference>
<reference evidence="4 5" key="2">
    <citation type="submission" date="2020-07" db="EMBL/GenBank/DDBJ databases">
        <authorList>
            <person name="Yu X."/>
        </authorList>
    </citation>
    <scope>NUCLEOTIDE SEQUENCE [LARGE SCALE GENOMIC DNA]</scope>
    <source>
        <strain evidence="5">24</strain>
    </source>
</reference>
<dbReference type="Pfam" id="PF00107">
    <property type="entry name" value="ADH_zinc_N"/>
    <property type="match status" value="1"/>
</dbReference>
<feature type="domain" description="Alcohol dehydrogenase-like C-terminal" evidence="2">
    <location>
        <begin position="188"/>
        <end position="308"/>
    </location>
</feature>
<dbReference type="InterPro" id="IPR036291">
    <property type="entry name" value="NAD(P)-bd_dom_sf"/>
</dbReference>
<evidence type="ECO:0000259" key="3">
    <source>
        <dbReference type="Pfam" id="PF08240"/>
    </source>
</evidence>
<dbReference type="RefSeq" id="WP_180915948.1">
    <property type="nucleotide sequence ID" value="NZ_CP059165.1"/>
</dbReference>
<feature type="domain" description="Alcohol dehydrogenase-like N-terminal" evidence="3">
    <location>
        <begin position="23"/>
        <end position="148"/>
    </location>
</feature>
<protein>
    <submittedName>
        <fullName evidence="4">Zinc-binding dehydrogenase</fullName>
    </submittedName>
</protein>
<evidence type="ECO:0000313" key="4">
    <source>
        <dbReference type="EMBL" id="QLL07374.1"/>
    </source>
</evidence>
<evidence type="ECO:0000256" key="1">
    <source>
        <dbReference type="ARBA" id="ARBA00023002"/>
    </source>
</evidence>
<dbReference type="EMBL" id="CP059165">
    <property type="protein sequence ID" value="QLL07374.1"/>
    <property type="molecule type" value="Genomic_DNA"/>
</dbReference>
<dbReference type="InterPro" id="IPR013154">
    <property type="entry name" value="ADH-like_N"/>
</dbReference>
<evidence type="ECO:0000313" key="5">
    <source>
        <dbReference type="Proteomes" id="UP000510682"/>
    </source>
</evidence>
<dbReference type="SUPFAM" id="SSF50129">
    <property type="entry name" value="GroES-like"/>
    <property type="match status" value="1"/>
</dbReference>
<gene>
    <name evidence="4" type="ORF">H0P51_27685</name>
</gene>
<evidence type="ECO:0000259" key="2">
    <source>
        <dbReference type="Pfam" id="PF00107"/>
    </source>
</evidence>
<proteinExistence type="predicted"/>
<reference evidence="5" key="1">
    <citation type="submission" date="2020-07" db="EMBL/GenBank/DDBJ databases">
        <title>Description of Mycobacterium gordonae subsp. intergordonae subsp.nov. and Mycobacterium gordonae subsp. gordonae subsp. nov.</title>
        <authorList>
            <person name="Yu X."/>
        </authorList>
    </citation>
    <scope>NUCLEOTIDE SEQUENCE [LARGE SCALE GENOMIC DNA]</scope>
    <source>
        <strain evidence="5">24</strain>
    </source>
</reference>
<dbReference type="PANTHER" id="PTHR43189:SF1">
    <property type="entry name" value="ZINC-TYPE ALCOHOL DEHYDROGENASE-LIKE PROTEIN C1198.01"/>
    <property type="match status" value="1"/>
</dbReference>
<organism evidence="4 5">
    <name type="scientific">Mycobacterium vicinigordonae</name>
    <dbReference type="NCBI Taxonomy" id="1719132"/>
    <lineage>
        <taxon>Bacteria</taxon>
        <taxon>Bacillati</taxon>
        <taxon>Actinomycetota</taxon>
        <taxon>Actinomycetes</taxon>
        <taxon>Mycobacteriales</taxon>
        <taxon>Mycobacteriaceae</taxon>
        <taxon>Mycobacterium</taxon>
    </lineage>
</organism>
<dbReference type="GO" id="GO:0016491">
    <property type="term" value="F:oxidoreductase activity"/>
    <property type="evidence" value="ECO:0007669"/>
    <property type="project" value="UniProtKB-KW"/>
</dbReference>
<keyword evidence="1" id="KW-0560">Oxidoreductase</keyword>
<dbReference type="SUPFAM" id="SSF51735">
    <property type="entry name" value="NAD(P)-binding Rossmann-fold domains"/>
    <property type="match status" value="1"/>
</dbReference>
<dbReference type="Gene3D" id="3.40.50.720">
    <property type="entry name" value="NAD(P)-binding Rossmann-like Domain"/>
    <property type="match status" value="1"/>
</dbReference>
<dbReference type="Gene3D" id="3.90.180.10">
    <property type="entry name" value="Medium-chain alcohol dehydrogenases, catalytic domain"/>
    <property type="match status" value="1"/>
</dbReference>
<dbReference type="KEGG" id="mgor:H0P51_27685"/>
<accession>A0A7D6I0T6</accession>
<name>A0A7D6I0T6_9MYCO</name>
<sequence>MRASVLRNGRMHFRDDVPEPVPGPGQVLVAVRACGICGSDLHFASHGADVLSLTEQMTGGAGDGGMGIDLKEGMGVDLDRDIFMGHEFCTEILEAGPDTDTYRPGTLVTSIPVLLSPNGVEPLVYSNATIGGYAERMLLSAPMLLPIPNGLPPTHAALTDPMAVGLHAVNRSGIERGETALVLGCGSIGIAIIAALRARGIETIACADFSPKRRELASAMGAHQTIDPAQGSPFDTVAPAVVFEAVGVPGIIDDVMRRAAPGSRIVVAGVCLQPDTVHPFFGIAKEISLHFSLAYDAGEFAESLRAIAEGEIDVAPMITGEVGLDGLGTAFEDLADPEQHCKIIVTP</sequence>
<dbReference type="Pfam" id="PF08240">
    <property type="entry name" value="ADH_N"/>
    <property type="match status" value="1"/>
</dbReference>